<dbReference type="PANTHER" id="PTHR11091:SF0">
    <property type="entry name" value="MALATE DEHYDROGENASE"/>
    <property type="match status" value="1"/>
</dbReference>
<organism evidence="3 4">
    <name type="scientific">Serratia fonticola</name>
    <dbReference type="NCBI Taxonomy" id="47917"/>
    <lineage>
        <taxon>Bacteria</taxon>
        <taxon>Pseudomonadati</taxon>
        <taxon>Pseudomonadota</taxon>
        <taxon>Gammaproteobacteria</taxon>
        <taxon>Enterobacterales</taxon>
        <taxon>Yersiniaceae</taxon>
        <taxon>Serratia</taxon>
    </lineage>
</organism>
<dbReference type="GO" id="GO:0016491">
    <property type="term" value="F:oxidoreductase activity"/>
    <property type="evidence" value="ECO:0007669"/>
    <property type="project" value="UniProtKB-KW"/>
</dbReference>
<keyword evidence="2" id="KW-0560">Oxidoreductase</keyword>
<dbReference type="InterPro" id="IPR036111">
    <property type="entry name" value="Mal/L-sulfo/L-lacto_DH-like_sf"/>
</dbReference>
<evidence type="ECO:0000313" key="3">
    <source>
        <dbReference type="EMBL" id="MDQ9130213.1"/>
    </source>
</evidence>
<reference evidence="3" key="1">
    <citation type="submission" date="2023-08" db="EMBL/GenBank/DDBJ databases">
        <title>The Comparative Genomic Analysis of Yersiniaceae from Polar Regions.</title>
        <authorList>
            <person name="Goncharov A."/>
            <person name="Aslanov B."/>
            <person name="Kolodzhieva V."/>
            <person name="Azarov D."/>
            <person name="Mochov A."/>
            <person name="Lebedeva E."/>
        </authorList>
    </citation>
    <scope>NUCLEOTIDE SEQUENCE</scope>
    <source>
        <strain evidence="3">Vf</strain>
    </source>
</reference>
<dbReference type="EMBL" id="JAVIGA010000055">
    <property type="protein sequence ID" value="MDQ9130213.1"/>
    <property type="molecule type" value="Genomic_DNA"/>
</dbReference>
<dbReference type="NCBIfam" id="NF007504">
    <property type="entry name" value="PRK10098.1"/>
    <property type="match status" value="1"/>
</dbReference>
<dbReference type="AlphaFoldDB" id="A0AAJ1YH87"/>
<dbReference type="Gene3D" id="1.10.1530.10">
    <property type="match status" value="1"/>
</dbReference>
<protein>
    <submittedName>
        <fullName evidence="3">Malate/lactate/ureidoglycolate dehydrogenase</fullName>
    </submittedName>
</protein>
<dbReference type="PANTHER" id="PTHR11091">
    <property type="entry name" value="OXIDOREDUCTASE-RELATED"/>
    <property type="match status" value="1"/>
</dbReference>
<dbReference type="InterPro" id="IPR043144">
    <property type="entry name" value="Mal/L-sulf/L-lact_DH-like_ah"/>
</dbReference>
<comment type="similarity">
    <text evidence="1">Belongs to the LDH2/MDH2 oxidoreductase family.</text>
</comment>
<dbReference type="RefSeq" id="WP_309048638.1">
    <property type="nucleotide sequence ID" value="NZ_JAVIGA010000055.1"/>
</dbReference>
<dbReference type="InterPro" id="IPR043143">
    <property type="entry name" value="Mal/L-sulf/L-lact_DH-like_NADP"/>
</dbReference>
<sequence>MPIFSHHFLRQYLHDRLTDISVAPEVATSVADNLVESCLKGHDSHGVSMLPRYIAAIREGELDPAAKVKVTADFGAFLSFDGLHGFGQVVGQQAIALGIERARQQGVAVLSLANAHHLGRIGAWAEQAAEAGLVSLHFANVVNNRANVVPWQGQAARLGTNPFCAGIPVQWGEPIILDFATSMMAGNKVRIAWNEGRQLEPGRIIDNLGNPTVEPRYLMEEPFGALLAFGEHKGSGLALVCSLLGAALTGGSTERSIEPGKQRIVNNMLSILIDPQRLGGADSHQQEIPALLEWVKSSRQDSSLKLPGEWEQWHYNKRLAEGISIDDVSWRQLSELESPSNSMNN</sequence>
<evidence type="ECO:0000256" key="2">
    <source>
        <dbReference type="ARBA" id="ARBA00023002"/>
    </source>
</evidence>
<comment type="caution">
    <text evidence="3">The sequence shown here is derived from an EMBL/GenBank/DDBJ whole genome shotgun (WGS) entry which is preliminary data.</text>
</comment>
<accession>A0AAJ1YH87</accession>
<gene>
    <name evidence="3" type="ORF">RDT67_27790</name>
</gene>
<evidence type="ECO:0000256" key="1">
    <source>
        <dbReference type="ARBA" id="ARBA00006056"/>
    </source>
</evidence>
<dbReference type="Proteomes" id="UP001224622">
    <property type="component" value="Unassembled WGS sequence"/>
</dbReference>
<dbReference type="Gene3D" id="3.30.1370.60">
    <property type="entry name" value="Hypothetical oxidoreductase yiak, domain 2"/>
    <property type="match status" value="1"/>
</dbReference>
<dbReference type="SUPFAM" id="SSF89733">
    <property type="entry name" value="L-sulfolactate dehydrogenase-like"/>
    <property type="match status" value="1"/>
</dbReference>
<evidence type="ECO:0000313" key="4">
    <source>
        <dbReference type="Proteomes" id="UP001224622"/>
    </source>
</evidence>
<proteinExistence type="inferred from homology"/>
<name>A0AAJ1YH87_SERFO</name>
<dbReference type="Pfam" id="PF02615">
    <property type="entry name" value="Ldh_2"/>
    <property type="match status" value="1"/>
</dbReference>
<dbReference type="InterPro" id="IPR003767">
    <property type="entry name" value="Malate/L-lactate_DH-like"/>
</dbReference>